<dbReference type="AlphaFoldDB" id="A0A8J3K4U2"/>
<keyword evidence="2" id="KW-1185">Reference proteome</keyword>
<organism evidence="1 2">
    <name type="scientific">Catellatospora chokoriensis</name>
    <dbReference type="NCBI Taxonomy" id="310353"/>
    <lineage>
        <taxon>Bacteria</taxon>
        <taxon>Bacillati</taxon>
        <taxon>Actinomycetota</taxon>
        <taxon>Actinomycetes</taxon>
        <taxon>Micromonosporales</taxon>
        <taxon>Micromonosporaceae</taxon>
        <taxon>Catellatospora</taxon>
    </lineage>
</organism>
<reference evidence="1 2" key="1">
    <citation type="submission" date="2021-01" db="EMBL/GenBank/DDBJ databases">
        <title>Whole genome shotgun sequence of Catellatospora chokoriensis NBRC 107358.</title>
        <authorList>
            <person name="Komaki H."/>
            <person name="Tamura T."/>
        </authorList>
    </citation>
    <scope>NUCLEOTIDE SEQUENCE [LARGE SCALE GENOMIC DNA]</scope>
    <source>
        <strain evidence="1 2">NBRC 107358</strain>
    </source>
</reference>
<dbReference type="RefSeq" id="WP_275413961.1">
    <property type="nucleotide sequence ID" value="NZ_BAAALB010000005.1"/>
</dbReference>
<dbReference type="Proteomes" id="UP000619293">
    <property type="component" value="Unassembled WGS sequence"/>
</dbReference>
<protein>
    <submittedName>
        <fullName evidence="1">Uncharacterized protein</fullName>
    </submittedName>
</protein>
<name>A0A8J3K4U2_9ACTN</name>
<accession>A0A8J3K4U2</accession>
<dbReference type="EMBL" id="BONG01000049">
    <property type="protein sequence ID" value="GIF92662.1"/>
    <property type="molecule type" value="Genomic_DNA"/>
</dbReference>
<sequence length="44" mass="5137">MIENLRKLMFEPRYPIRYIGRHRAPSALPVLSLAVRRNRSTSVA</sequence>
<comment type="caution">
    <text evidence="1">The sequence shown here is derived from an EMBL/GenBank/DDBJ whole genome shotgun (WGS) entry which is preliminary data.</text>
</comment>
<proteinExistence type="predicted"/>
<gene>
    <name evidence="1" type="ORF">Cch02nite_61060</name>
</gene>
<evidence type="ECO:0000313" key="2">
    <source>
        <dbReference type="Proteomes" id="UP000619293"/>
    </source>
</evidence>
<evidence type="ECO:0000313" key="1">
    <source>
        <dbReference type="EMBL" id="GIF92662.1"/>
    </source>
</evidence>